<keyword evidence="5" id="KW-1185">Reference proteome</keyword>
<feature type="domain" description="RFX-type winged-helix" evidence="3">
    <location>
        <begin position="370"/>
        <end position="443"/>
    </location>
</feature>
<gene>
    <name evidence="4" type="ORF">BQ2448_6318</name>
</gene>
<reference evidence="5" key="1">
    <citation type="submission" date="2016-09" db="EMBL/GenBank/DDBJ databases">
        <authorList>
            <person name="Jeantristanb JTB J.-T."/>
            <person name="Ricardo R."/>
        </authorList>
    </citation>
    <scope>NUCLEOTIDE SEQUENCE [LARGE SCALE GENOMIC DNA]</scope>
</reference>
<dbReference type="PANTHER" id="PTHR12619:SF5">
    <property type="entry name" value="TRANSCRIPTION FACTOR RFX4"/>
    <property type="match status" value="1"/>
</dbReference>
<dbReference type="Gene3D" id="1.10.10.10">
    <property type="entry name" value="Winged helix-like DNA-binding domain superfamily/Winged helix DNA-binding domain"/>
    <property type="match status" value="1"/>
</dbReference>
<dbReference type="Proteomes" id="UP000198372">
    <property type="component" value="Unassembled WGS sequence"/>
</dbReference>
<feature type="region of interest" description="Disordered" evidence="2">
    <location>
        <begin position="530"/>
        <end position="565"/>
    </location>
</feature>
<keyword evidence="1" id="KW-0238">DNA-binding</keyword>
<dbReference type="STRING" id="269621.A0A238FRP0"/>
<evidence type="ECO:0000313" key="4">
    <source>
        <dbReference type="EMBL" id="SCV73888.1"/>
    </source>
</evidence>
<sequence>MPSSSSIIVGGESPSRAVGARGGTTAAVGAPPPKFSYHRRAHSLFPLQELALNGKPTRGEIGAASISRSSATVAKNDSAPVQLPTFQFPPPATAASPSSSPSIVVGSSSRIASHKLKRTLSIDTALASASYSRRPRKVVITADENDQGALLAADRLGLPLDLLRLAPDGMRAQGSFNEEEVPTTVLALASTSTAPAMTATIRAPAAPRALRRRPAPSSNDFVRSDVQNQSNVLATLPTPIIIENSNTGEERAPSRFDDSSAIGGRGLRRSSRASVTSYYDPSDASDDLSSERPRASTSQLRPQRVLPSHQTISVAPSTNDDDDDDFAPPLSSRLSYPDDARKISEAEAELRLQSSRAQGMTGDKGRMLFAKTWLQSCYEPCKGFNVGRSALYASYVTACQRFSMSALNTATFGKMIRAVHPNVLTRRLGGRTDSRYHYIDFRPANSQEYKSLVIGELKRGPHGAAPGEGSRLPSPFRAAEPQPVVVEQPDSTIVRASISFAQRATKVVEVEAVGSKVVDTAEAIQPRALTRRRNASAPSTRAPVPSLRPARPTSRLVAPSVEQEESPATPAFHSKLLRSFEAVFEGNEFEDQNRARSFWQSLGLHISRLEGALGVEKYDLFLDELKGWWTKLAPDERQIAVSPHASRGIYRAFVAIYEVRLHNRNSKNLRIHLNQLMTAQLILDGSRKALLALAPLAQLESLGILAAKIETASIEALHDFSGTFFFDTLVGLSKQVGPLFTLSQSCRVWANNLQSSLGAHRALNEFEQAWRSIGTAVIQQRCALIKPVNLTHLHKYTALVKALFEPLPISASIEDRLRWVVDSAALSFGDVLACQDDAASIAAECNLIGSQFARELNLSHPAVAVHFQSLHFLIEDLLILHGQVLQTEKIVSAPVIRPVTTGLVQTAAVDAHESPDPEGMGPSTPNKATGPLEVEDRAEETRVLQALPPPPSSDRHPSPARSNAFASPERNDSAANAATSLLIPSIIRQSPEQSQTDKPHPVSSSPMWMPPRRAPLVAQAVQRANLAQDLLALESPPPFVLSPRMLQNFADRQREGGPVRSRSPVIGAYEWSNERGGMYQHPSGVVVEGLDEVDGVGSSTAAAVARGGELLDAGLTTEVPNTAAYYAGYWR</sequence>
<evidence type="ECO:0000256" key="1">
    <source>
        <dbReference type="ARBA" id="ARBA00023125"/>
    </source>
</evidence>
<dbReference type="SUPFAM" id="SSF46785">
    <property type="entry name" value="Winged helix' DNA-binding domain"/>
    <property type="match status" value="1"/>
</dbReference>
<feature type="compositionally biased region" description="Basic and acidic residues" evidence="2">
    <location>
        <begin position="248"/>
        <end position="258"/>
    </location>
</feature>
<feature type="region of interest" description="Disordered" evidence="2">
    <location>
        <begin position="988"/>
        <end position="1010"/>
    </location>
</feature>
<feature type="compositionally biased region" description="Polar residues" evidence="2">
    <location>
        <begin position="217"/>
        <end position="226"/>
    </location>
</feature>
<dbReference type="InterPro" id="IPR039779">
    <property type="entry name" value="RFX-like"/>
</dbReference>
<dbReference type="OrthoDB" id="10056949at2759"/>
<proteinExistence type="predicted"/>
<evidence type="ECO:0000256" key="2">
    <source>
        <dbReference type="SAM" id="MobiDB-lite"/>
    </source>
</evidence>
<name>A0A238FRP0_9BASI</name>
<feature type="region of interest" description="Disordered" evidence="2">
    <location>
        <begin position="912"/>
        <end position="974"/>
    </location>
</feature>
<dbReference type="InterPro" id="IPR036388">
    <property type="entry name" value="WH-like_DNA-bd_sf"/>
</dbReference>
<evidence type="ECO:0000313" key="5">
    <source>
        <dbReference type="Proteomes" id="UP000198372"/>
    </source>
</evidence>
<dbReference type="InterPro" id="IPR036390">
    <property type="entry name" value="WH_DNA-bd_sf"/>
</dbReference>
<organism evidence="4 5">
    <name type="scientific">Microbotryum intermedium</name>
    <dbReference type="NCBI Taxonomy" id="269621"/>
    <lineage>
        <taxon>Eukaryota</taxon>
        <taxon>Fungi</taxon>
        <taxon>Dikarya</taxon>
        <taxon>Basidiomycota</taxon>
        <taxon>Pucciniomycotina</taxon>
        <taxon>Microbotryomycetes</taxon>
        <taxon>Microbotryales</taxon>
        <taxon>Microbotryaceae</taxon>
        <taxon>Microbotryum</taxon>
    </lineage>
</organism>
<dbReference type="Pfam" id="PF02257">
    <property type="entry name" value="RFX_DNA_binding"/>
    <property type="match status" value="1"/>
</dbReference>
<dbReference type="GO" id="GO:0000981">
    <property type="term" value="F:DNA-binding transcription factor activity, RNA polymerase II-specific"/>
    <property type="evidence" value="ECO:0007669"/>
    <property type="project" value="TreeGrafter"/>
</dbReference>
<dbReference type="EMBL" id="FMSP01000019">
    <property type="protein sequence ID" value="SCV73888.1"/>
    <property type="molecule type" value="Genomic_DNA"/>
</dbReference>
<feature type="compositionally biased region" description="Low complexity" evidence="2">
    <location>
        <begin position="16"/>
        <end position="29"/>
    </location>
</feature>
<evidence type="ECO:0000259" key="3">
    <source>
        <dbReference type="PROSITE" id="PS51526"/>
    </source>
</evidence>
<feature type="compositionally biased region" description="Polar residues" evidence="2">
    <location>
        <begin position="308"/>
        <end position="318"/>
    </location>
</feature>
<dbReference type="PROSITE" id="PS51526">
    <property type="entry name" value="RFX_DBD"/>
    <property type="match status" value="1"/>
</dbReference>
<dbReference type="AlphaFoldDB" id="A0A238FRP0"/>
<feature type="region of interest" description="Disordered" evidence="2">
    <location>
        <begin position="1"/>
        <end position="33"/>
    </location>
</feature>
<accession>A0A238FRP0</accession>
<dbReference type="GO" id="GO:0000978">
    <property type="term" value="F:RNA polymerase II cis-regulatory region sequence-specific DNA binding"/>
    <property type="evidence" value="ECO:0007669"/>
    <property type="project" value="TreeGrafter"/>
</dbReference>
<dbReference type="PANTHER" id="PTHR12619">
    <property type="entry name" value="RFX TRANSCRIPTION FACTOR FAMILY"/>
    <property type="match status" value="1"/>
</dbReference>
<feature type="region of interest" description="Disordered" evidence="2">
    <location>
        <begin position="243"/>
        <end position="337"/>
    </location>
</feature>
<protein>
    <submittedName>
        <fullName evidence="4">BQ2448_6318 protein</fullName>
    </submittedName>
</protein>
<feature type="region of interest" description="Disordered" evidence="2">
    <location>
        <begin position="204"/>
        <end position="226"/>
    </location>
</feature>
<dbReference type="InterPro" id="IPR003150">
    <property type="entry name" value="DNA-bd_RFX"/>
</dbReference>